<dbReference type="Gene3D" id="2.40.70.10">
    <property type="entry name" value="Acid Proteases"/>
    <property type="match status" value="1"/>
</dbReference>
<feature type="compositionally biased region" description="Basic and acidic residues" evidence="1">
    <location>
        <begin position="494"/>
        <end position="507"/>
    </location>
</feature>
<reference evidence="2" key="1">
    <citation type="journal article" date="2020" name="New Phytol.">
        <title>Comparative genomics reveals dynamic genome evolution in host specialist ectomycorrhizal fungi.</title>
        <authorList>
            <person name="Lofgren L.A."/>
            <person name="Nguyen N.H."/>
            <person name="Vilgalys R."/>
            <person name="Ruytinx J."/>
            <person name="Liao H.L."/>
            <person name="Branco S."/>
            <person name="Kuo A."/>
            <person name="LaButti K."/>
            <person name="Lipzen A."/>
            <person name="Andreopoulos W."/>
            <person name="Pangilinan J."/>
            <person name="Riley R."/>
            <person name="Hundley H."/>
            <person name="Na H."/>
            <person name="Barry K."/>
            <person name="Grigoriev I.V."/>
            <person name="Stajich J.E."/>
            <person name="Kennedy P.G."/>
        </authorList>
    </citation>
    <scope>NUCLEOTIDE SEQUENCE</scope>
    <source>
        <strain evidence="2">FC423</strain>
    </source>
</reference>
<dbReference type="Proteomes" id="UP000823399">
    <property type="component" value="Unassembled WGS sequence"/>
</dbReference>
<dbReference type="EMBL" id="JABBWM010000053">
    <property type="protein sequence ID" value="KAG2100650.1"/>
    <property type="molecule type" value="Genomic_DNA"/>
</dbReference>
<proteinExistence type="predicted"/>
<protein>
    <submittedName>
        <fullName evidence="2">Uncharacterized protein</fullName>
    </submittedName>
</protein>
<sequence length="829" mass="91331">MPSPEESAKEELSDDFEAIDNPRSQLPGAFLHTPNQPPFISNLSALSALTDTPLNTPASPVRENALSTVGLPKIKQEAFETPRTPNSIPGGTIVANLPFVYAHQALTRQKTPVPATSQSPIMSTVRTRMLIRGTMDVPKFDGTMDNLADFIDAYEQLTDEVGLLGLDRIKGIIRYLDCDDHELWGGMPKAQVSDYNAFLDEVRVMYPGWDGKRRYALADLQAIAREYTNKPMPSYQELSSYLRAFKKVMQLLLAEDRIGKAEHNRLFMEGIPKDTQALVCTRLMIKFPDHYPQDPYPFMNVFAAGQFVLPANAPALSATASAPKAAPLANLIATTAPAQPPAQGTVTKHEYKCEAPVFNDCTFCGSLEHFYPQCMERQRYIDAGKCKVSEEMRKLVLPDGKWIPGRGLLKERLDRYHMSCTTQDTTASASVMAGLFYRTQEVDAVIEVGSSAFVHTVAQIKSEEDDQTDDLMAEALAYVAAKRDQKHNAKGKNVRFDGVEVPSETRMHPRPASRQATVEEEIISPEIQASSDKGKGKELAKVAPTSAPTSAKAPPKGTSSSSTTSSSSAPPPSPSQSSASLSTPTSAPAPIQSSSYRYAFPLEDKEADKLVVERLLDSNLSIPVRELLAVSPDVRQQFHELTMKKRITVGAVSVHKLSGHPAEGRALPSLLYLRRQVRSTLKGKRVQQGSRDQGAEVVVMPREVWKELGVLLRSDHSLNMESVNTSRDSTLGVVENVPLDFGAGPLYFQVQVIKRATFEVLLGRPFFKLTSCRTFDLPDGEQDLLLTDPNTCKELRIPTLPWVKHSLARDTKCANPAHSHTLKEEDKGF</sequence>
<feature type="compositionally biased region" description="Basic and acidic residues" evidence="1">
    <location>
        <begin position="1"/>
        <end position="11"/>
    </location>
</feature>
<dbReference type="OrthoDB" id="2684738at2759"/>
<comment type="caution">
    <text evidence="2">The sequence shown here is derived from an EMBL/GenBank/DDBJ whole genome shotgun (WGS) entry which is preliminary data.</text>
</comment>
<gene>
    <name evidence="2" type="ORF">F5147DRAFT_776858</name>
</gene>
<evidence type="ECO:0000313" key="3">
    <source>
        <dbReference type="Proteomes" id="UP000823399"/>
    </source>
</evidence>
<dbReference type="InterPro" id="IPR021109">
    <property type="entry name" value="Peptidase_aspartic_dom_sf"/>
</dbReference>
<name>A0A9P7F1B2_9AGAM</name>
<evidence type="ECO:0000256" key="1">
    <source>
        <dbReference type="SAM" id="MobiDB-lite"/>
    </source>
</evidence>
<feature type="region of interest" description="Disordered" evidence="1">
    <location>
        <begin position="1"/>
        <end position="34"/>
    </location>
</feature>
<keyword evidence="3" id="KW-1185">Reference proteome</keyword>
<dbReference type="CDD" id="cd00303">
    <property type="entry name" value="retropepsin_like"/>
    <property type="match status" value="1"/>
</dbReference>
<evidence type="ECO:0000313" key="2">
    <source>
        <dbReference type="EMBL" id="KAG2100650.1"/>
    </source>
</evidence>
<feature type="compositionally biased region" description="Low complexity" evidence="1">
    <location>
        <begin position="543"/>
        <end position="568"/>
    </location>
</feature>
<dbReference type="GeneID" id="64704166"/>
<feature type="compositionally biased region" description="Low complexity" evidence="1">
    <location>
        <begin position="575"/>
        <end position="590"/>
    </location>
</feature>
<accession>A0A9P7F1B2</accession>
<organism evidence="2 3">
    <name type="scientific">Suillus discolor</name>
    <dbReference type="NCBI Taxonomy" id="1912936"/>
    <lineage>
        <taxon>Eukaryota</taxon>
        <taxon>Fungi</taxon>
        <taxon>Dikarya</taxon>
        <taxon>Basidiomycota</taxon>
        <taxon>Agaricomycotina</taxon>
        <taxon>Agaricomycetes</taxon>
        <taxon>Agaricomycetidae</taxon>
        <taxon>Boletales</taxon>
        <taxon>Suillineae</taxon>
        <taxon>Suillaceae</taxon>
        <taxon>Suillus</taxon>
    </lineage>
</organism>
<feature type="region of interest" description="Disordered" evidence="1">
    <location>
        <begin position="486"/>
        <end position="592"/>
    </location>
</feature>
<dbReference type="RefSeq" id="XP_041289593.1">
    <property type="nucleotide sequence ID" value="XM_041441907.1"/>
</dbReference>
<dbReference type="AlphaFoldDB" id="A0A9P7F1B2"/>